<accession>A0A0W0WY70</accession>
<dbReference type="PANTHER" id="PTHR43667:SF2">
    <property type="entry name" value="FATTY ACID C-METHYL TRANSFERASE"/>
    <property type="match status" value="1"/>
</dbReference>
<reference evidence="1 2" key="1">
    <citation type="submission" date="2015-11" db="EMBL/GenBank/DDBJ databases">
        <title>Genomic analysis of 38 Legionella species identifies large and diverse effector repertoires.</title>
        <authorList>
            <person name="Burstein D."/>
            <person name="Amaro F."/>
            <person name="Zusman T."/>
            <person name="Lifshitz Z."/>
            <person name="Cohen O."/>
            <person name="Gilbert J.A."/>
            <person name="Pupko T."/>
            <person name="Shuman H.A."/>
            <person name="Segal G."/>
        </authorList>
    </citation>
    <scope>NUCLEOTIDE SEQUENCE [LARGE SCALE GENOMIC DNA]</scope>
    <source>
        <strain evidence="1 2">Oak Ridge-10</strain>
    </source>
</reference>
<keyword evidence="1" id="KW-0808">Transferase</keyword>
<dbReference type="GO" id="GO:0032259">
    <property type="term" value="P:methylation"/>
    <property type="evidence" value="ECO:0007669"/>
    <property type="project" value="UniProtKB-KW"/>
</dbReference>
<dbReference type="GO" id="GO:0061542">
    <property type="term" value="F:3-demethylubiquinol 3-O-methyltransferase activity"/>
    <property type="evidence" value="ECO:0007669"/>
    <property type="project" value="UniProtKB-EC"/>
</dbReference>
<keyword evidence="1" id="KW-0489">Methyltransferase</keyword>
<dbReference type="InterPro" id="IPR029063">
    <property type="entry name" value="SAM-dependent_MTases_sf"/>
</dbReference>
<dbReference type="EC" id="2.1.1.64" evidence="1"/>
<dbReference type="Gene3D" id="3.40.50.150">
    <property type="entry name" value="Vaccinia Virus protein VP39"/>
    <property type="match status" value="1"/>
</dbReference>
<name>A0A0W0WY70_9GAMM</name>
<dbReference type="SUPFAM" id="SSF53335">
    <property type="entry name" value="S-adenosyl-L-methionine-dependent methyltransferases"/>
    <property type="match status" value="1"/>
</dbReference>
<dbReference type="RefSeq" id="WP_025386492.1">
    <property type="nucleotide sequence ID" value="NZ_LCUA01000037.1"/>
</dbReference>
<gene>
    <name evidence="1" type="primary">ubiG_2</name>
    <name evidence="1" type="ORF">Loak_2411</name>
</gene>
<dbReference type="PATRIC" id="fig|29423.5.peg.2535"/>
<protein>
    <submittedName>
        <fullName evidence="1">3-demethylubiquinone-9 3-methyltransferase</fullName>
        <ecNumber evidence="1">2.1.1.64</ecNumber>
    </submittedName>
</protein>
<evidence type="ECO:0000313" key="2">
    <source>
        <dbReference type="Proteomes" id="UP000054858"/>
    </source>
</evidence>
<organism evidence="1 2">
    <name type="scientific">Legionella oakridgensis</name>
    <dbReference type="NCBI Taxonomy" id="29423"/>
    <lineage>
        <taxon>Bacteria</taxon>
        <taxon>Pseudomonadati</taxon>
        <taxon>Pseudomonadota</taxon>
        <taxon>Gammaproteobacteria</taxon>
        <taxon>Legionellales</taxon>
        <taxon>Legionellaceae</taxon>
        <taxon>Legionella</taxon>
    </lineage>
</organism>
<comment type="caution">
    <text evidence="1">The sequence shown here is derived from an EMBL/GenBank/DDBJ whole genome shotgun (WGS) entry which is preliminary data.</text>
</comment>
<dbReference type="Proteomes" id="UP000054858">
    <property type="component" value="Unassembled WGS sequence"/>
</dbReference>
<proteinExistence type="predicted"/>
<dbReference type="Pfam" id="PF13489">
    <property type="entry name" value="Methyltransf_23"/>
    <property type="match status" value="1"/>
</dbReference>
<dbReference type="EMBL" id="LNYP01000031">
    <property type="protein sequence ID" value="KTD37275.1"/>
    <property type="molecule type" value="Genomic_DNA"/>
</dbReference>
<dbReference type="InterPro" id="IPR050723">
    <property type="entry name" value="CFA/CMAS"/>
</dbReference>
<evidence type="ECO:0000313" key="1">
    <source>
        <dbReference type="EMBL" id="KTD37275.1"/>
    </source>
</evidence>
<dbReference type="PANTHER" id="PTHR43667">
    <property type="entry name" value="CYCLOPROPANE-FATTY-ACYL-PHOSPHOLIPID SYNTHASE"/>
    <property type="match status" value="1"/>
</dbReference>
<dbReference type="AlphaFoldDB" id="A0A0W0WY70"/>
<keyword evidence="1" id="KW-0830">Ubiquinone</keyword>
<sequence>MGLAFKKIDRYPHVRKLIDIILQLDPLQGDGLKKSLPRLTSGEIEALEDYLIFSLKQGLSLDYLAHCYQMIVLDFIKESLYFKTHKKYRYSSVAEVADQVYFDKKYMSSYMHGVFISLFFWPNHLSLYRFFRKTIPRKKQGIYLEIGPGHGYFFFTALNLSAYTHFIGIDLSETSIQQTNALANWKPHEKNIQLHCTDFFNAPLEESHFDAIVMGEMLEHVENPQDYLKKIASIAKPEAYIFLTTCINAPAIDHIYQFKNLQELDTLFTQSGLNIKKQCILPYVDKTLEECINNYLAINVGYVLEKKSIR</sequence>